<organism evidence="13 15">
    <name type="scientific">Geotrichum candidum</name>
    <name type="common">Oospora lactis</name>
    <name type="synonym">Dipodascus geotrichum</name>
    <dbReference type="NCBI Taxonomy" id="1173061"/>
    <lineage>
        <taxon>Eukaryota</taxon>
        <taxon>Fungi</taxon>
        <taxon>Dikarya</taxon>
        <taxon>Ascomycota</taxon>
        <taxon>Saccharomycotina</taxon>
        <taxon>Dipodascomycetes</taxon>
        <taxon>Dipodascales</taxon>
        <taxon>Dipodascaceae</taxon>
        <taxon>Geotrichum</taxon>
    </lineage>
</organism>
<dbReference type="STRING" id="1173061.A0A0J9XDP8"/>
<evidence type="ECO:0000259" key="12">
    <source>
        <dbReference type="PROSITE" id="PS50114"/>
    </source>
</evidence>
<feature type="region of interest" description="Disordered" evidence="11">
    <location>
        <begin position="472"/>
        <end position="497"/>
    </location>
</feature>
<dbReference type="Proteomes" id="UP000242525">
    <property type="component" value="Unassembled WGS sequence"/>
</dbReference>
<dbReference type="FunFam" id="3.30.50.10:FF:000007">
    <property type="entry name" value="Nitrogen regulatory AreA, N-terminal"/>
    <property type="match status" value="1"/>
</dbReference>
<evidence type="ECO:0000256" key="5">
    <source>
        <dbReference type="ARBA" id="ARBA00022833"/>
    </source>
</evidence>
<dbReference type="Pfam" id="PF00320">
    <property type="entry name" value="GATA"/>
    <property type="match status" value="2"/>
</dbReference>
<comment type="subcellular location">
    <subcellularLocation>
        <location evidence="1">Nucleus</location>
    </subcellularLocation>
</comment>
<evidence type="ECO:0000256" key="10">
    <source>
        <dbReference type="SAM" id="Coils"/>
    </source>
</evidence>
<dbReference type="SUPFAM" id="SSF57716">
    <property type="entry name" value="Glucocorticoid receptor-like (DNA-binding domain)"/>
    <property type="match status" value="2"/>
</dbReference>
<keyword evidence="4 9" id="KW-0863">Zinc-finger</keyword>
<reference evidence="14" key="3">
    <citation type="submission" date="2020-01" db="EMBL/GenBank/DDBJ databases">
        <authorList>
            <person name="Perkins V."/>
            <person name="Lessard M.-H."/>
            <person name="Dugat-Bony E."/>
            <person name="Frenette M."/>
            <person name="Labrie S."/>
        </authorList>
    </citation>
    <scope>NUCLEOTIDE SEQUENCE</scope>
    <source>
        <strain evidence="14">LMA-70</strain>
    </source>
</reference>
<feature type="region of interest" description="Disordered" evidence="11">
    <location>
        <begin position="1"/>
        <end position="94"/>
    </location>
</feature>
<dbReference type="GO" id="GO:0000122">
    <property type="term" value="P:negative regulation of transcription by RNA polymerase II"/>
    <property type="evidence" value="ECO:0007669"/>
    <property type="project" value="TreeGrafter"/>
</dbReference>
<evidence type="ECO:0000256" key="2">
    <source>
        <dbReference type="ARBA" id="ARBA00022723"/>
    </source>
</evidence>
<keyword evidence="6" id="KW-0805">Transcription regulation</keyword>
<feature type="domain" description="GATA-type" evidence="12">
    <location>
        <begin position="340"/>
        <end position="387"/>
    </location>
</feature>
<keyword evidence="8" id="KW-0539">Nucleus</keyword>
<dbReference type="GO" id="GO:0045944">
    <property type="term" value="P:positive regulation of transcription by RNA polymerase II"/>
    <property type="evidence" value="ECO:0007669"/>
    <property type="project" value="TreeGrafter"/>
</dbReference>
<dbReference type="Proteomes" id="UP000750522">
    <property type="component" value="Unassembled WGS sequence"/>
</dbReference>
<evidence type="ECO:0000256" key="11">
    <source>
        <dbReference type="SAM" id="MobiDB-lite"/>
    </source>
</evidence>
<evidence type="ECO:0000256" key="8">
    <source>
        <dbReference type="ARBA" id="ARBA00023242"/>
    </source>
</evidence>
<dbReference type="InterPro" id="IPR000679">
    <property type="entry name" value="Znf_GATA"/>
</dbReference>
<name>A0A0J9XDP8_GEOCN</name>
<dbReference type="PANTHER" id="PTHR10071">
    <property type="entry name" value="TRANSCRIPTION FACTOR GATA FAMILY MEMBER"/>
    <property type="match status" value="1"/>
</dbReference>
<reference evidence="13 15" key="1">
    <citation type="submission" date="2014-03" db="EMBL/GenBank/DDBJ databases">
        <authorList>
            <person name="Casaregola S."/>
        </authorList>
    </citation>
    <scope>NUCLEOTIDE SEQUENCE [LARGE SCALE GENOMIC DNA]</scope>
    <source>
        <strain evidence="13 15">CLIB 918</strain>
    </source>
</reference>
<dbReference type="GO" id="GO:0000978">
    <property type="term" value="F:RNA polymerase II cis-regulatory region sequence-specific DNA binding"/>
    <property type="evidence" value="ECO:0007669"/>
    <property type="project" value="TreeGrafter"/>
</dbReference>
<dbReference type="EMBL" id="QQZK01000149">
    <property type="protein sequence ID" value="KAF5095375.1"/>
    <property type="molecule type" value="Genomic_DNA"/>
</dbReference>
<keyword evidence="15" id="KW-1185">Reference proteome</keyword>
<sequence length="616" mass="65048">MTQQKLAKVLPAINIAPAQPSQPSTSMSVPTSPKPPAPKRAASTEAAPVSKRRRKSNPEKQLLRTLVSITPNRSFPKSPPSHSDNASDMSSKNIHSSQFSSFSVNIANPKSSSSSSAQIAQSTIVNTKPNQNISVTINSLSPFASMSKKVALTGQGCSNCGTTRTPLWRRAPDGSIICNACGLYLKARNTARPVNLKRPPQTTTIILEGPSVSGKTQSQGLTSSESRLVANATGNAPAPAELSQSVRAAMTCADNDLKIGSCPGDGHCNGTGGSTACSGCPAYNNRVTKAVQLAVAMQQQLASQQNNQNSDDEGAGRPSSNQSSLVPLSVDDKSAVVIACQNCGTTITPLWRRDDSGHTICNACGLYHRLHGVHRPVGMKKSTIKRRKRVIATSGIHFSNYGVPSSMADEPASSSSTASAAVPTSPTAASPGPVSREVSPLPQLVTLEPIRPAKSSRVPAAIDFTHSFRVNENQAESKPKTTALPSISSFDLSNRKSVSPSLEGISIRSILNNDDESSLSSSASSSSNSSTTTTSSDSSTVSAPAPTPISIPLSTQNKLSDILSDIPESFSAEHVKDFLIVKKRKLEEKLERHKKRFAETEMLLEACKSKIEEISK</sequence>
<dbReference type="FunFam" id="3.30.50.10:FF:000039">
    <property type="entry name" value="Siderophore transcription factor SreA"/>
    <property type="match status" value="1"/>
</dbReference>
<evidence type="ECO:0000256" key="6">
    <source>
        <dbReference type="ARBA" id="ARBA00023015"/>
    </source>
</evidence>
<feature type="compositionally biased region" description="Polar residues" evidence="11">
    <location>
        <begin position="19"/>
        <end position="29"/>
    </location>
</feature>
<keyword evidence="10" id="KW-0175">Coiled coil</keyword>
<gene>
    <name evidence="13" type="ORF">BN980_GECA09s02496g</name>
    <name evidence="14" type="ORF">DV451_004693</name>
</gene>
<dbReference type="PRINTS" id="PR00619">
    <property type="entry name" value="GATAZNFINGER"/>
</dbReference>
<feature type="compositionally biased region" description="Low complexity" evidence="11">
    <location>
        <begin position="404"/>
        <end position="435"/>
    </location>
</feature>
<dbReference type="GO" id="GO:0005634">
    <property type="term" value="C:nucleus"/>
    <property type="evidence" value="ECO:0007669"/>
    <property type="project" value="UniProtKB-SubCell"/>
</dbReference>
<dbReference type="PROSITE" id="PS50114">
    <property type="entry name" value="GATA_ZN_FINGER_2"/>
    <property type="match status" value="2"/>
</dbReference>
<keyword evidence="3" id="KW-0677">Repeat</keyword>
<dbReference type="Gene3D" id="3.30.50.10">
    <property type="entry name" value="Erythroid Transcription Factor GATA-1, subunit A"/>
    <property type="match status" value="2"/>
</dbReference>
<feature type="compositionally biased region" description="Low complexity" evidence="11">
    <location>
        <begin position="300"/>
        <end position="309"/>
    </location>
</feature>
<protein>
    <recommendedName>
        <fullName evidence="12">GATA-type domain-containing protein</fullName>
    </recommendedName>
</protein>
<feature type="compositionally biased region" description="Polar residues" evidence="11">
    <location>
        <begin position="483"/>
        <end position="497"/>
    </location>
</feature>
<evidence type="ECO:0000313" key="14">
    <source>
        <dbReference type="EMBL" id="KAF5095375.1"/>
    </source>
</evidence>
<dbReference type="GO" id="GO:0000981">
    <property type="term" value="F:DNA-binding transcription factor activity, RNA polymerase II-specific"/>
    <property type="evidence" value="ECO:0007669"/>
    <property type="project" value="TreeGrafter"/>
</dbReference>
<dbReference type="InterPro" id="IPR013088">
    <property type="entry name" value="Znf_NHR/GATA"/>
</dbReference>
<evidence type="ECO:0000256" key="3">
    <source>
        <dbReference type="ARBA" id="ARBA00022737"/>
    </source>
</evidence>
<dbReference type="CDD" id="cd00202">
    <property type="entry name" value="ZnF_GATA"/>
    <property type="match status" value="2"/>
</dbReference>
<dbReference type="SMART" id="SM00401">
    <property type="entry name" value="ZnF_GATA"/>
    <property type="match status" value="2"/>
</dbReference>
<evidence type="ECO:0000256" key="7">
    <source>
        <dbReference type="ARBA" id="ARBA00023163"/>
    </source>
</evidence>
<reference evidence="14" key="2">
    <citation type="journal article" date="2020" name="Front. Microbiol.">
        <title>Phenotypic and Genetic Characterization of the Cheese Ripening Yeast Geotrichum candidum.</title>
        <authorList>
            <person name="Perkins V."/>
            <person name="Vignola S."/>
            <person name="Lessard M.H."/>
            <person name="Plante P.L."/>
            <person name="Corbeil J."/>
            <person name="Dugat-Bony E."/>
            <person name="Frenette M."/>
            <person name="Labrie S."/>
        </authorList>
    </citation>
    <scope>NUCLEOTIDE SEQUENCE</scope>
    <source>
        <strain evidence="14">LMA-70</strain>
    </source>
</reference>
<feature type="region of interest" description="Disordered" evidence="11">
    <location>
        <begin position="404"/>
        <end position="438"/>
    </location>
</feature>
<dbReference type="AlphaFoldDB" id="A0A0J9XDP8"/>
<keyword evidence="5" id="KW-0862">Zinc</keyword>
<keyword evidence="7" id="KW-0804">Transcription</keyword>
<dbReference type="PROSITE" id="PS00344">
    <property type="entry name" value="GATA_ZN_FINGER_1"/>
    <property type="match status" value="2"/>
</dbReference>
<evidence type="ECO:0000313" key="15">
    <source>
        <dbReference type="Proteomes" id="UP000242525"/>
    </source>
</evidence>
<evidence type="ECO:0000256" key="9">
    <source>
        <dbReference type="PROSITE-ProRule" id="PRU00094"/>
    </source>
</evidence>
<accession>A0A0J9XDP8</accession>
<evidence type="ECO:0000256" key="1">
    <source>
        <dbReference type="ARBA" id="ARBA00004123"/>
    </source>
</evidence>
<evidence type="ECO:0000313" key="13">
    <source>
        <dbReference type="EMBL" id="CDO54996.1"/>
    </source>
</evidence>
<proteinExistence type="predicted"/>
<dbReference type="GO" id="GO:0006879">
    <property type="term" value="P:intracellular iron ion homeostasis"/>
    <property type="evidence" value="ECO:0007669"/>
    <property type="project" value="UniProtKB-ARBA"/>
</dbReference>
<feature type="compositionally biased region" description="Polar residues" evidence="11">
    <location>
        <begin position="67"/>
        <end position="94"/>
    </location>
</feature>
<keyword evidence="2" id="KW-0479">Metal-binding</keyword>
<feature type="domain" description="GATA-type" evidence="12">
    <location>
        <begin position="151"/>
        <end position="204"/>
    </location>
</feature>
<dbReference type="OrthoDB" id="515401at2759"/>
<dbReference type="InterPro" id="IPR039355">
    <property type="entry name" value="Transcription_factor_GATA"/>
</dbReference>
<feature type="compositionally biased region" description="Low complexity" evidence="11">
    <location>
        <begin position="518"/>
        <end position="550"/>
    </location>
</feature>
<evidence type="ECO:0000256" key="4">
    <source>
        <dbReference type="ARBA" id="ARBA00022771"/>
    </source>
</evidence>
<feature type="region of interest" description="Disordered" evidence="11">
    <location>
        <begin position="514"/>
        <end position="553"/>
    </location>
</feature>
<dbReference type="EMBL" id="CCBN010000009">
    <property type="protein sequence ID" value="CDO54996.1"/>
    <property type="molecule type" value="Genomic_DNA"/>
</dbReference>
<dbReference type="GO" id="GO:0008270">
    <property type="term" value="F:zinc ion binding"/>
    <property type="evidence" value="ECO:0007669"/>
    <property type="project" value="UniProtKB-KW"/>
</dbReference>
<feature type="coiled-coil region" evidence="10">
    <location>
        <begin position="576"/>
        <end position="603"/>
    </location>
</feature>
<comment type="caution">
    <text evidence="13">The sequence shown here is derived from an EMBL/GenBank/DDBJ whole genome shotgun (WGS) entry which is preliminary data.</text>
</comment>
<dbReference type="PANTHER" id="PTHR10071:SF335">
    <property type="entry name" value="IRON-SENSING TRANSCRIPTIONAL REPRESSOR-RELATED"/>
    <property type="match status" value="1"/>
</dbReference>
<feature type="region of interest" description="Disordered" evidence="11">
    <location>
        <begin position="300"/>
        <end position="326"/>
    </location>
</feature>